<name>A0A2J6WDT6_9BACT</name>
<keyword evidence="1" id="KW-1133">Transmembrane helix</keyword>
<dbReference type="InterPro" id="IPR036390">
    <property type="entry name" value="WH_DNA-bd_sf"/>
</dbReference>
<evidence type="ECO:0000313" key="3">
    <source>
        <dbReference type="Proteomes" id="UP000237040"/>
    </source>
</evidence>
<evidence type="ECO:0000313" key="2">
    <source>
        <dbReference type="EMBL" id="PMP66818.1"/>
    </source>
</evidence>
<protein>
    <recommendedName>
        <fullName evidence="4">Winged helix-turn-helix transcription repressor HrcA DNA-binding domain-containing protein</fullName>
    </recommendedName>
</protein>
<dbReference type="RefSeq" id="WP_424597291.1">
    <property type="nucleotide sequence ID" value="NZ_JBNATC010000047.1"/>
</dbReference>
<sequence length="231" mass="26302">MISAKITRRQLQFLEAVVKLYKETGLPVSYKDIASKLGVSRWTSYDILQELYKKGFLSIKYRPVGGPGRSEILYEPTSGAIERVDSANLFSPISTMGKWFIETQKKIEKLSVDSAINFVYEHIRSEQNSLIVLLYTLALTVILTKVFNVELKEMVNVKAILNSNTYAPAVLMFLVESIYGLFEKNIDSEKIKLDQGEFKKLEEIVKKFRDSTSQVSPSFQDRILKLVSALL</sequence>
<dbReference type="SUPFAM" id="SSF46785">
    <property type="entry name" value="Winged helix' DNA-binding domain"/>
    <property type="match status" value="1"/>
</dbReference>
<dbReference type="Proteomes" id="UP000237040">
    <property type="component" value="Unassembled WGS sequence"/>
</dbReference>
<dbReference type="InterPro" id="IPR036388">
    <property type="entry name" value="WH-like_DNA-bd_sf"/>
</dbReference>
<evidence type="ECO:0000256" key="1">
    <source>
        <dbReference type="SAM" id="Phobius"/>
    </source>
</evidence>
<dbReference type="EMBL" id="PNIL01000063">
    <property type="protein sequence ID" value="PMP66818.1"/>
    <property type="molecule type" value="Genomic_DNA"/>
</dbReference>
<organism evidence="2 3">
    <name type="scientific">Caldisericum exile</name>
    <dbReference type="NCBI Taxonomy" id="693075"/>
    <lineage>
        <taxon>Bacteria</taxon>
        <taxon>Pseudomonadati</taxon>
        <taxon>Caldisericota/Cryosericota group</taxon>
        <taxon>Caldisericota</taxon>
        <taxon>Caldisericia</taxon>
        <taxon>Caldisericales</taxon>
        <taxon>Caldisericaceae</taxon>
        <taxon>Caldisericum</taxon>
    </lineage>
</organism>
<dbReference type="Gene3D" id="1.10.10.10">
    <property type="entry name" value="Winged helix-like DNA-binding domain superfamily/Winged helix DNA-binding domain"/>
    <property type="match status" value="1"/>
</dbReference>
<feature type="transmembrane region" description="Helical" evidence="1">
    <location>
        <begin position="159"/>
        <end position="182"/>
    </location>
</feature>
<evidence type="ECO:0008006" key="4">
    <source>
        <dbReference type="Google" id="ProtNLM"/>
    </source>
</evidence>
<proteinExistence type="predicted"/>
<keyword evidence="1" id="KW-0472">Membrane</keyword>
<keyword evidence="1" id="KW-0812">Transmembrane</keyword>
<dbReference type="AlphaFoldDB" id="A0A2J6WDT6"/>
<gene>
    <name evidence="2" type="ORF">C0189_04380</name>
</gene>
<reference evidence="2 3" key="1">
    <citation type="submission" date="2018-01" db="EMBL/GenBank/DDBJ databases">
        <title>Metagenomic assembled genomes from two thermal pools in the Uzon Caldera, Kamchatka, Russia.</title>
        <authorList>
            <person name="Wilkins L."/>
            <person name="Ettinger C."/>
        </authorList>
    </citation>
    <scope>NUCLEOTIDE SEQUENCE [LARGE SCALE GENOMIC DNA]</scope>
    <source>
        <strain evidence="2">ZAV-07</strain>
    </source>
</reference>
<feature type="transmembrane region" description="Helical" evidence="1">
    <location>
        <begin position="130"/>
        <end position="147"/>
    </location>
</feature>
<accession>A0A2J6WDT6</accession>
<comment type="caution">
    <text evidence="2">The sequence shown here is derived from an EMBL/GenBank/DDBJ whole genome shotgun (WGS) entry which is preliminary data.</text>
</comment>